<evidence type="ECO:0000313" key="2">
    <source>
        <dbReference type="EMBL" id="MCL6678813.1"/>
    </source>
</evidence>
<evidence type="ECO:0000256" key="1">
    <source>
        <dbReference type="SAM" id="Phobius"/>
    </source>
</evidence>
<keyword evidence="1" id="KW-0812">Transmembrane</keyword>
<keyword evidence="1" id="KW-1133">Transmembrane helix</keyword>
<gene>
    <name evidence="2" type="ORF">LZ519_05710</name>
</gene>
<feature type="transmembrane region" description="Helical" evidence="1">
    <location>
        <begin position="12"/>
        <end position="35"/>
    </location>
</feature>
<reference evidence="2" key="1">
    <citation type="submission" date="2022-05" db="EMBL/GenBank/DDBJ databases">
        <authorList>
            <person name="Jo J.-H."/>
            <person name="Im W.-T."/>
        </authorList>
    </citation>
    <scope>NUCLEOTIDE SEQUENCE</scope>
    <source>
        <strain evidence="2">RG327</strain>
    </source>
</reference>
<proteinExistence type="predicted"/>
<comment type="caution">
    <text evidence="2">The sequence shown here is derived from an EMBL/GenBank/DDBJ whole genome shotgun (WGS) entry which is preliminary data.</text>
</comment>
<dbReference type="PANTHER" id="PTHR34219">
    <property type="entry name" value="IRON-REGULATED INNER MEMBRANE PROTEIN-RELATED"/>
    <property type="match status" value="1"/>
</dbReference>
<organism evidence="2 3">
    <name type="scientific">Sphingomonas anseongensis</name>
    <dbReference type="NCBI Taxonomy" id="2908207"/>
    <lineage>
        <taxon>Bacteria</taxon>
        <taxon>Pseudomonadati</taxon>
        <taxon>Pseudomonadota</taxon>
        <taxon>Alphaproteobacteria</taxon>
        <taxon>Sphingomonadales</taxon>
        <taxon>Sphingomonadaceae</taxon>
        <taxon>Sphingomonas</taxon>
    </lineage>
</organism>
<dbReference type="Pfam" id="PF03929">
    <property type="entry name" value="PepSY_TM"/>
    <property type="match status" value="1"/>
</dbReference>
<dbReference type="RefSeq" id="WP_249867748.1">
    <property type="nucleotide sequence ID" value="NZ_JAMGBC010000001.1"/>
</dbReference>
<dbReference type="EMBL" id="JAMGBC010000001">
    <property type="protein sequence ID" value="MCL6678813.1"/>
    <property type="molecule type" value="Genomic_DNA"/>
</dbReference>
<feature type="transmembrane region" description="Helical" evidence="1">
    <location>
        <begin position="198"/>
        <end position="221"/>
    </location>
</feature>
<dbReference type="InterPro" id="IPR005625">
    <property type="entry name" value="PepSY-ass_TM"/>
</dbReference>
<name>A0ABT0REY7_9SPHN</name>
<dbReference type="Proteomes" id="UP001165343">
    <property type="component" value="Unassembled WGS sequence"/>
</dbReference>
<keyword evidence="3" id="KW-1185">Reference proteome</keyword>
<evidence type="ECO:0000313" key="3">
    <source>
        <dbReference type="Proteomes" id="UP001165343"/>
    </source>
</evidence>
<keyword evidence="1" id="KW-0472">Membrane</keyword>
<sequence>MGVVRSKLRRWHIWLGWIVGLPIFFWVVSGLVMVVRPIDEVRGSHLLRDPKPVHLAAAPVAPAIEGLPLASLALKQTASGPRWVATLDDGTARAADPLTGAWLPELSAIAAAREVTARYTGSASVASVARTDPHKPPLDLRREIPAWQVTLTDGTHFYVDTRSGEVVATRTRFWRFYDWMWGLHIMDLKGREDTHNPLIIGFAILSLLTTLLALVMLPLTIRRRRKAKASQ</sequence>
<dbReference type="PANTHER" id="PTHR34219:SF6">
    <property type="entry name" value="BLR3280 PROTEIN"/>
    <property type="match status" value="1"/>
</dbReference>
<protein>
    <submittedName>
        <fullName evidence="2">PepSY domain-containing protein</fullName>
    </submittedName>
</protein>
<accession>A0ABT0REY7</accession>